<feature type="region of interest" description="Disordered" evidence="11">
    <location>
        <begin position="100"/>
        <end position="136"/>
    </location>
</feature>
<dbReference type="Pfam" id="PF01529">
    <property type="entry name" value="DHHC"/>
    <property type="match status" value="1"/>
</dbReference>
<organism evidence="13 14">
    <name type="scientific">Stentor coeruleus</name>
    <dbReference type="NCBI Taxonomy" id="5963"/>
    <lineage>
        <taxon>Eukaryota</taxon>
        <taxon>Sar</taxon>
        <taxon>Alveolata</taxon>
        <taxon>Ciliophora</taxon>
        <taxon>Postciliodesmatophora</taxon>
        <taxon>Heterotrichea</taxon>
        <taxon>Heterotrichida</taxon>
        <taxon>Stentoridae</taxon>
        <taxon>Stentor</taxon>
    </lineage>
</organism>
<keyword evidence="9 10" id="KW-0012">Acyltransferase</keyword>
<comment type="domain">
    <text evidence="10">The DHHC domain is required for palmitoyltransferase activity.</text>
</comment>
<gene>
    <name evidence="13" type="ORF">SteCoe_19359</name>
</gene>
<evidence type="ECO:0000313" key="14">
    <source>
        <dbReference type="Proteomes" id="UP000187209"/>
    </source>
</evidence>
<keyword evidence="8" id="KW-0449">Lipoprotein</keyword>
<dbReference type="PANTHER" id="PTHR22883">
    <property type="entry name" value="ZINC FINGER DHHC DOMAIN CONTAINING PROTEIN"/>
    <property type="match status" value="1"/>
</dbReference>
<evidence type="ECO:0000256" key="1">
    <source>
        <dbReference type="ARBA" id="ARBA00004127"/>
    </source>
</evidence>
<comment type="caution">
    <text evidence="13">The sequence shown here is derived from an EMBL/GenBank/DDBJ whole genome shotgun (WGS) entry which is preliminary data.</text>
</comment>
<dbReference type="AlphaFoldDB" id="A0A1R2BUH0"/>
<keyword evidence="4 10" id="KW-0812">Transmembrane</keyword>
<feature type="compositionally biased region" description="Basic and acidic residues" evidence="11">
    <location>
        <begin position="126"/>
        <end position="135"/>
    </location>
</feature>
<dbReference type="GO" id="GO:0005794">
    <property type="term" value="C:Golgi apparatus"/>
    <property type="evidence" value="ECO:0007669"/>
    <property type="project" value="TreeGrafter"/>
</dbReference>
<evidence type="ECO:0000256" key="4">
    <source>
        <dbReference type="ARBA" id="ARBA00022692"/>
    </source>
</evidence>
<dbReference type="GO" id="GO:0006612">
    <property type="term" value="P:protein targeting to membrane"/>
    <property type="evidence" value="ECO:0007669"/>
    <property type="project" value="TreeGrafter"/>
</dbReference>
<dbReference type="EC" id="2.3.1.225" evidence="10"/>
<keyword evidence="6 10" id="KW-0472">Membrane</keyword>
<dbReference type="Proteomes" id="UP000187209">
    <property type="component" value="Unassembled WGS sequence"/>
</dbReference>
<dbReference type="GO" id="GO:0005783">
    <property type="term" value="C:endoplasmic reticulum"/>
    <property type="evidence" value="ECO:0007669"/>
    <property type="project" value="TreeGrafter"/>
</dbReference>
<evidence type="ECO:0000256" key="7">
    <source>
        <dbReference type="ARBA" id="ARBA00023139"/>
    </source>
</evidence>
<feature type="transmembrane region" description="Helical" evidence="10">
    <location>
        <begin position="23"/>
        <end position="44"/>
    </location>
</feature>
<dbReference type="EMBL" id="MPUH01000425">
    <property type="protein sequence ID" value="OMJ80404.1"/>
    <property type="molecule type" value="Genomic_DNA"/>
</dbReference>
<feature type="domain" description="Palmitoyltransferase DHHC" evidence="12">
    <location>
        <begin position="174"/>
        <end position="241"/>
    </location>
</feature>
<evidence type="ECO:0000256" key="11">
    <source>
        <dbReference type="SAM" id="MobiDB-lite"/>
    </source>
</evidence>
<reference evidence="13 14" key="1">
    <citation type="submission" date="2016-11" db="EMBL/GenBank/DDBJ databases">
        <title>The macronuclear genome of Stentor coeruleus: a giant cell with tiny introns.</title>
        <authorList>
            <person name="Slabodnick M."/>
            <person name="Ruby J.G."/>
            <person name="Reiff S.B."/>
            <person name="Swart E.C."/>
            <person name="Gosai S."/>
            <person name="Prabakaran S."/>
            <person name="Witkowska E."/>
            <person name="Larue G.E."/>
            <person name="Fisher S."/>
            <person name="Freeman R.M."/>
            <person name="Gunawardena J."/>
            <person name="Chu W."/>
            <person name="Stover N.A."/>
            <person name="Gregory B.D."/>
            <person name="Nowacki M."/>
            <person name="Derisi J."/>
            <person name="Roy S.W."/>
            <person name="Marshall W.F."/>
            <person name="Sood P."/>
        </authorList>
    </citation>
    <scope>NUCLEOTIDE SEQUENCE [LARGE SCALE GENOMIC DNA]</scope>
    <source>
        <strain evidence="13">WM001</strain>
    </source>
</reference>
<name>A0A1R2BUH0_9CILI</name>
<comment type="catalytic activity">
    <reaction evidence="10">
        <text>L-cysteinyl-[protein] + hexadecanoyl-CoA = S-hexadecanoyl-L-cysteinyl-[protein] + CoA</text>
        <dbReference type="Rhea" id="RHEA:36683"/>
        <dbReference type="Rhea" id="RHEA-COMP:10131"/>
        <dbReference type="Rhea" id="RHEA-COMP:11032"/>
        <dbReference type="ChEBI" id="CHEBI:29950"/>
        <dbReference type="ChEBI" id="CHEBI:57287"/>
        <dbReference type="ChEBI" id="CHEBI:57379"/>
        <dbReference type="ChEBI" id="CHEBI:74151"/>
        <dbReference type="EC" id="2.3.1.225"/>
    </reaction>
</comment>
<keyword evidence="5 10" id="KW-1133">Transmembrane helix</keyword>
<dbReference type="PROSITE" id="PS50216">
    <property type="entry name" value="DHHC"/>
    <property type="match status" value="1"/>
</dbReference>
<evidence type="ECO:0000256" key="6">
    <source>
        <dbReference type="ARBA" id="ARBA00023136"/>
    </source>
</evidence>
<keyword evidence="14" id="KW-1185">Reference proteome</keyword>
<evidence type="ECO:0000256" key="5">
    <source>
        <dbReference type="ARBA" id="ARBA00022989"/>
    </source>
</evidence>
<dbReference type="OrthoDB" id="4096362at2759"/>
<evidence type="ECO:0000256" key="3">
    <source>
        <dbReference type="ARBA" id="ARBA00022679"/>
    </source>
</evidence>
<evidence type="ECO:0000259" key="12">
    <source>
        <dbReference type="Pfam" id="PF01529"/>
    </source>
</evidence>
<sequence length="243" mass="28180">MLVFQLGLLLCLAYVSKNLLNLHSSWTITFWVYSLLTFILYLYTSQTTPGFVVKNNVNAPKEKDNKITEAKPNSSITAPKDLPNKNIQSKNFMKFGAENPEILPNSQNKHCESVNTEKSDDEEEKDNSHEYKNDSKSQSYKITVFPTLNQRKSQLNKSHSSSEINSKESDLQIKEIRYCTICKIDQPMRTKHCKECGRCIATHDHHCPWLGVCIGEKNKKVFYVYLVFQFFHILWAFVLVIFR</sequence>
<accession>A0A1R2BUH0</accession>
<evidence type="ECO:0000256" key="9">
    <source>
        <dbReference type="ARBA" id="ARBA00023315"/>
    </source>
</evidence>
<dbReference type="GO" id="GO:0019706">
    <property type="term" value="F:protein-cysteine S-palmitoyltransferase activity"/>
    <property type="evidence" value="ECO:0007669"/>
    <property type="project" value="UniProtKB-EC"/>
</dbReference>
<dbReference type="InterPro" id="IPR039859">
    <property type="entry name" value="PFA4/ZDH16/20/ERF2-like"/>
</dbReference>
<feature type="transmembrane region" description="Helical" evidence="10">
    <location>
        <begin position="222"/>
        <end position="242"/>
    </location>
</feature>
<proteinExistence type="inferred from homology"/>
<feature type="compositionally biased region" description="Basic and acidic residues" evidence="11">
    <location>
        <begin position="109"/>
        <end position="118"/>
    </location>
</feature>
<evidence type="ECO:0000256" key="10">
    <source>
        <dbReference type="RuleBase" id="RU079119"/>
    </source>
</evidence>
<dbReference type="PANTHER" id="PTHR22883:SF301">
    <property type="entry name" value="PALMITOYLTRANSFERASE ZDHHC12"/>
    <property type="match status" value="1"/>
</dbReference>
<feature type="region of interest" description="Disordered" evidence="11">
    <location>
        <begin position="63"/>
        <end position="86"/>
    </location>
</feature>
<dbReference type="InterPro" id="IPR001594">
    <property type="entry name" value="Palmitoyltrfase_DHHC"/>
</dbReference>
<evidence type="ECO:0000256" key="8">
    <source>
        <dbReference type="ARBA" id="ARBA00023288"/>
    </source>
</evidence>
<comment type="subcellular location">
    <subcellularLocation>
        <location evidence="1">Endomembrane system</location>
        <topology evidence="1">Multi-pass membrane protein</topology>
    </subcellularLocation>
</comment>
<keyword evidence="3 10" id="KW-0808">Transferase</keyword>
<keyword evidence="7" id="KW-0564">Palmitate</keyword>
<comment type="similarity">
    <text evidence="2 10">Belongs to the DHHC palmitoyltransferase family.</text>
</comment>
<protein>
    <recommendedName>
        <fullName evidence="10">Palmitoyltransferase</fullName>
        <ecNumber evidence="10">2.3.1.225</ecNumber>
    </recommendedName>
</protein>
<evidence type="ECO:0000256" key="2">
    <source>
        <dbReference type="ARBA" id="ARBA00008574"/>
    </source>
</evidence>
<evidence type="ECO:0000313" key="13">
    <source>
        <dbReference type="EMBL" id="OMJ80404.1"/>
    </source>
</evidence>